<evidence type="ECO:0000256" key="1">
    <source>
        <dbReference type="ARBA" id="ARBA00004127"/>
    </source>
</evidence>
<keyword evidence="3 6" id="KW-0812">Transmembrane</keyword>
<feature type="transmembrane region" description="Helical" evidence="7">
    <location>
        <begin position="278"/>
        <end position="299"/>
    </location>
</feature>
<sequence length="510" mass="54546">MPWLSILIAVPVLGSVGVALLPKGADKLAKQLTLAVSLIVLGLTIAMAVQFSPGSTDRFQFAETYRWIPSFGVHFGVGVDGIALVLIALSAVLVPIVVLASWHDADAPTAKRSVKAYFSLLLLLEAMMVGVFAATDVFLFYVFFEAMLIPMYFMIGSYGGAQRSYAAVKFLLYSLFGGLLMLVAVIALYVIADKGTFMFPELIGAITDPATQKWLFLGFFIAFAIKAPLWPFHTWLPDAAAQAPAGAAVLLVGVLDKVGTYGMLRFCLELFPDASKFFTPLVLVLSVVGIVYGAIVAIGQTDMKRLIAYTSISHFGFIAMGVFAMTANAASGATLYMVNHGFSTGALFLIAGFLIYRRGSHHIQDYGGVQKVAPVLAGTFLVAGLSGLALPGLSTFVSEFMVLIGTYERYVVPAIIATSGVVLAAIYILWMYQRVANGPTAEKVQGMRDLDSREKWVIVPLLALIVALGFFPKPILDVINPAVDKTLANVSVTEFKPAVPAVAEPKGAGE</sequence>
<dbReference type="GO" id="GO:0003954">
    <property type="term" value="F:NADH dehydrogenase activity"/>
    <property type="evidence" value="ECO:0007669"/>
    <property type="project" value="TreeGrafter"/>
</dbReference>
<dbReference type="InterPro" id="IPR001750">
    <property type="entry name" value="ND/Mrp_TM"/>
</dbReference>
<reference evidence="9 10" key="1">
    <citation type="submission" date="2016-10" db="EMBL/GenBank/DDBJ databases">
        <authorList>
            <person name="de Groot N.N."/>
        </authorList>
    </citation>
    <scope>NUCLEOTIDE SEQUENCE [LARGE SCALE GENOMIC DNA]</scope>
    <source>
        <strain evidence="9 10">CPCC 201354</strain>
    </source>
</reference>
<dbReference type="NCBIfam" id="TIGR01972">
    <property type="entry name" value="NDH_I_M"/>
    <property type="match status" value="1"/>
</dbReference>
<dbReference type="GO" id="GO:0016020">
    <property type="term" value="C:membrane"/>
    <property type="evidence" value="ECO:0007669"/>
    <property type="project" value="UniProtKB-SubCell"/>
</dbReference>
<comment type="subcellular location">
    <subcellularLocation>
        <location evidence="1">Endomembrane system</location>
        <topology evidence="1">Multi-pass membrane protein</topology>
    </subcellularLocation>
    <subcellularLocation>
        <location evidence="6">Membrane</location>
        <topology evidence="6">Multi-pass membrane protein</topology>
    </subcellularLocation>
</comment>
<feature type="transmembrane region" description="Helical" evidence="7">
    <location>
        <begin position="170"/>
        <end position="192"/>
    </location>
</feature>
<evidence type="ECO:0000256" key="7">
    <source>
        <dbReference type="SAM" id="Phobius"/>
    </source>
</evidence>
<feature type="transmembrane region" description="Helical" evidence="7">
    <location>
        <begin position="239"/>
        <end position="258"/>
    </location>
</feature>
<feature type="transmembrane region" description="Helical" evidence="7">
    <location>
        <begin position="212"/>
        <end position="232"/>
    </location>
</feature>
<evidence type="ECO:0000313" key="10">
    <source>
        <dbReference type="Proteomes" id="UP000198923"/>
    </source>
</evidence>
<dbReference type="InterPro" id="IPR003918">
    <property type="entry name" value="NADH_UbQ_OxRdtase"/>
</dbReference>
<evidence type="ECO:0000256" key="3">
    <source>
        <dbReference type="ARBA" id="ARBA00022692"/>
    </source>
</evidence>
<comment type="similarity">
    <text evidence="2">Belongs to the complex I subunit 4 family.</text>
</comment>
<organism evidence="9 10">
    <name type="scientific">Sinosporangium album</name>
    <dbReference type="NCBI Taxonomy" id="504805"/>
    <lineage>
        <taxon>Bacteria</taxon>
        <taxon>Bacillati</taxon>
        <taxon>Actinomycetota</taxon>
        <taxon>Actinomycetes</taxon>
        <taxon>Streptosporangiales</taxon>
        <taxon>Streptosporangiaceae</taxon>
        <taxon>Sinosporangium</taxon>
    </lineage>
</organism>
<protein>
    <submittedName>
        <fullName evidence="9">NADH-quinone oxidoreductase subunit M</fullName>
    </submittedName>
</protein>
<evidence type="ECO:0000256" key="5">
    <source>
        <dbReference type="ARBA" id="ARBA00023136"/>
    </source>
</evidence>
<dbReference type="EMBL" id="FNCN01000004">
    <property type="protein sequence ID" value="SDG44674.1"/>
    <property type="molecule type" value="Genomic_DNA"/>
</dbReference>
<accession>A0A1G7UB43</accession>
<dbReference type="PRINTS" id="PR01437">
    <property type="entry name" value="NUOXDRDTASE4"/>
</dbReference>
<keyword evidence="4 7" id="KW-1133">Transmembrane helix</keyword>
<dbReference type="Proteomes" id="UP000198923">
    <property type="component" value="Unassembled WGS sequence"/>
</dbReference>
<dbReference type="RefSeq" id="WP_093169031.1">
    <property type="nucleotide sequence ID" value="NZ_FNCN01000004.1"/>
</dbReference>
<dbReference type="STRING" id="504805.SAMN05421505_104181"/>
<dbReference type="GO" id="GO:0048039">
    <property type="term" value="F:ubiquinone binding"/>
    <property type="evidence" value="ECO:0007669"/>
    <property type="project" value="TreeGrafter"/>
</dbReference>
<evidence type="ECO:0000256" key="6">
    <source>
        <dbReference type="RuleBase" id="RU000320"/>
    </source>
</evidence>
<dbReference type="GO" id="GO:0042773">
    <property type="term" value="P:ATP synthesis coupled electron transport"/>
    <property type="evidence" value="ECO:0007669"/>
    <property type="project" value="InterPro"/>
</dbReference>
<gene>
    <name evidence="9" type="ORF">SAMN05421505_104181</name>
</gene>
<dbReference type="PANTHER" id="PTHR43507">
    <property type="entry name" value="NADH-UBIQUINONE OXIDOREDUCTASE CHAIN 4"/>
    <property type="match status" value="1"/>
</dbReference>
<dbReference type="GO" id="GO:0008137">
    <property type="term" value="F:NADH dehydrogenase (ubiquinone) activity"/>
    <property type="evidence" value="ECO:0007669"/>
    <property type="project" value="InterPro"/>
</dbReference>
<proteinExistence type="inferred from homology"/>
<dbReference type="AlphaFoldDB" id="A0A1G7UB43"/>
<feature type="transmembrane region" description="Helical" evidence="7">
    <location>
        <begin position="6"/>
        <end position="25"/>
    </location>
</feature>
<dbReference type="OrthoDB" id="9768329at2"/>
<feature type="transmembrane region" description="Helical" evidence="7">
    <location>
        <begin position="306"/>
        <end position="327"/>
    </location>
</feature>
<feature type="transmembrane region" description="Helical" evidence="7">
    <location>
        <begin position="138"/>
        <end position="158"/>
    </location>
</feature>
<evidence type="ECO:0000259" key="8">
    <source>
        <dbReference type="Pfam" id="PF00361"/>
    </source>
</evidence>
<feature type="transmembrane region" description="Helical" evidence="7">
    <location>
        <begin position="333"/>
        <end position="356"/>
    </location>
</feature>
<feature type="transmembrane region" description="Helical" evidence="7">
    <location>
        <begin position="368"/>
        <end position="390"/>
    </location>
</feature>
<feature type="transmembrane region" description="Helical" evidence="7">
    <location>
        <begin position="32"/>
        <end position="51"/>
    </location>
</feature>
<feature type="transmembrane region" description="Helical" evidence="7">
    <location>
        <begin position="453"/>
        <end position="471"/>
    </location>
</feature>
<feature type="transmembrane region" description="Helical" evidence="7">
    <location>
        <begin position="114"/>
        <end position="132"/>
    </location>
</feature>
<dbReference type="GO" id="GO:0012505">
    <property type="term" value="C:endomembrane system"/>
    <property type="evidence" value="ECO:0007669"/>
    <property type="project" value="UniProtKB-SubCell"/>
</dbReference>
<dbReference type="InterPro" id="IPR010227">
    <property type="entry name" value="NADH_Q_OxRdtase_chainM/4"/>
</dbReference>
<dbReference type="Pfam" id="PF00361">
    <property type="entry name" value="Proton_antipo_M"/>
    <property type="match status" value="1"/>
</dbReference>
<feature type="domain" description="NADH:quinone oxidoreductase/Mrp antiporter transmembrane" evidence="8">
    <location>
        <begin position="134"/>
        <end position="420"/>
    </location>
</feature>
<feature type="transmembrane region" description="Helical" evidence="7">
    <location>
        <begin position="71"/>
        <end position="102"/>
    </location>
</feature>
<evidence type="ECO:0000256" key="4">
    <source>
        <dbReference type="ARBA" id="ARBA00022989"/>
    </source>
</evidence>
<name>A0A1G7UB43_9ACTN</name>
<dbReference type="PANTHER" id="PTHR43507:SF1">
    <property type="entry name" value="NADH-UBIQUINONE OXIDOREDUCTASE CHAIN 4"/>
    <property type="match status" value="1"/>
</dbReference>
<dbReference type="GO" id="GO:0015990">
    <property type="term" value="P:electron transport coupled proton transport"/>
    <property type="evidence" value="ECO:0007669"/>
    <property type="project" value="TreeGrafter"/>
</dbReference>
<keyword evidence="10" id="KW-1185">Reference proteome</keyword>
<dbReference type="NCBIfam" id="NF004500">
    <property type="entry name" value="PRK05846.1-4"/>
    <property type="match status" value="1"/>
</dbReference>
<evidence type="ECO:0000256" key="2">
    <source>
        <dbReference type="ARBA" id="ARBA00009025"/>
    </source>
</evidence>
<evidence type="ECO:0000313" key="9">
    <source>
        <dbReference type="EMBL" id="SDG44674.1"/>
    </source>
</evidence>
<keyword evidence="5 7" id="KW-0472">Membrane</keyword>
<feature type="transmembrane region" description="Helical" evidence="7">
    <location>
        <begin position="410"/>
        <end position="432"/>
    </location>
</feature>